<keyword evidence="1" id="KW-1133">Transmembrane helix</keyword>
<reference evidence="2" key="1">
    <citation type="submission" date="2018-04" db="EMBL/GenBank/DDBJ databases">
        <title>Transcriptome assembly of Sipha flava.</title>
        <authorList>
            <person name="Scully E.D."/>
            <person name="Geib S.M."/>
            <person name="Palmer N.A."/>
            <person name="Koch K."/>
            <person name="Bradshaw J."/>
            <person name="Heng-Moss T."/>
            <person name="Sarath G."/>
        </authorList>
    </citation>
    <scope>NUCLEOTIDE SEQUENCE</scope>
</reference>
<evidence type="ECO:0000256" key="1">
    <source>
        <dbReference type="SAM" id="Phobius"/>
    </source>
</evidence>
<proteinExistence type="predicted"/>
<dbReference type="EMBL" id="GGMS01014466">
    <property type="protein sequence ID" value="MBY83669.1"/>
    <property type="molecule type" value="Transcribed_RNA"/>
</dbReference>
<feature type="transmembrane region" description="Helical" evidence="1">
    <location>
        <begin position="82"/>
        <end position="103"/>
    </location>
</feature>
<name>A0A2S2R0Z0_9HEMI</name>
<protein>
    <submittedName>
        <fullName evidence="2">Uncharacterized protein</fullName>
    </submittedName>
</protein>
<organism evidence="2">
    <name type="scientific">Sipha flava</name>
    <name type="common">yellow sugarcane aphid</name>
    <dbReference type="NCBI Taxonomy" id="143950"/>
    <lineage>
        <taxon>Eukaryota</taxon>
        <taxon>Metazoa</taxon>
        <taxon>Ecdysozoa</taxon>
        <taxon>Arthropoda</taxon>
        <taxon>Hexapoda</taxon>
        <taxon>Insecta</taxon>
        <taxon>Pterygota</taxon>
        <taxon>Neoptera</taxon>
        <taxon>Paraneoptera</taxon>
        <taxon>Hemiptera</taxon>
        <taxon>Sternorrhyncha</taxon>
        <taxon>Aphidomorpha</taxon>
        <taxon>Aphidoidea</taxon>
        <taxon>Aphididae</taxon>
        <taxon>Sipha</taxon>
    </lineage>
</organism>
<evidence type="ECO:0000313" key="2">
    <source>
        <dbReference type="EMBL" id="MBY83669.1"/>
    </source>
</evidence>
<gene>
    <name evidence="2" type="ORF">g.171240</name>
</gene>
<sequence length="108" mass="12497">MFFSQLLIIDFVNNVHEPPHDEINGGVFILHVFVYFGLLHILNKINIIAYFNYMNAKNECIIVYFVFNSSPADKSVMCTTAYYSILLLYLLLLLLLLSMYMLICGDKC</sequence>
<feature type="transmembrane region" description="Helical" evidence="1">
    <location>
        <begin position="23"/>
        <end position="42"/>
    </location>
</feature>
<keyword evidence="1" id="KW-0472">Membrane</keyword>
<accession>A0A2S2R0Z0</accession>
<dbReference type="AlphaFoldDB" id="A0A2S2R0Z0"/>
<keyword evidence="1" id="KW-0812">Transmembrane</keyword>